<feature type="compositionally biased region" description="Basic and acidic residues" evidence="1">
    <location>
        <begin position="82"/>
        <end position="92"/>
    </location>
</feature>
<organism evidence="2 3">
    <name type="scientific">Ceratocystis fimbriata CBS 114723</name>
    <dbReference type="NCBI Taxonomy" id="1035309"/>
    <lineage>
        <taxon>Eukaryota</taxon>
        <taxon>Fungi</taxon>
        <taxon>Dikarya</taxon>
        <taxon>Ascomycota</taxon>
        <taxon>Pezizomycotina</taxon>
        <taxon>Sordariomycetes</taxon>
        <taxon>Hypocreomycetidae</taxon>
        <taxon>Microascales</taxon>
        <taxon>Ceratocystidaceae</taxon>
        <taxon>Ceratocystis</taxon>
    </lineage>
</organism>
<name>A0A2C5WVM3_9PEZI</name>
<protein>
    <submittedName>
        <fullName evidence="2">Uncharacterized protein</fullName>
    </submittedName>
</protein>
<dbReference type="AlphaFoldDB" id="A0A2C5WVM3"/>
<reference evidence="2 3" key="1">
    <citation type="journal article" date="2013" name="Fungal Biol.">
        <title>Analysis of microsatellite markers in the genome of the plant pathogen Ceratocystis fimbriata.</title>
        <authorList>
            <person name="Simpson M.C."/>
            <person name="Wilken P.M."/>
            <person name="Coetzee M.P."/>
            <person name="Wingfield M.J."/>
            <person name="Wingfield B.D."/>
        </authorList>
    </citation>
    <scope>NUCLEOTIDE SEQUENCE [LARGE SCALE GENOMIC DNA]</scope>
    <source>
        <strain evidence="2 3">CBS 114723</strain>
    </source>
</reference>
<reference evidence="2 3" key="2">
    <citation type="journal article" date="2013" name="IMA Fungus">
        <title>IMA Genome-F 1: Ceratocystis fimbriata: Draft nuclear genome sequence for the plant pathogen, Ceratocystis fimbriata.</title>
        <authorList>
            <person name="Wilken P.M."/>
            <person name="Steenkamp E.T."/>
            <person name="Wingfield M.J."/>
            <person name="de Beer Z.W."/>
            <person name="Wingfield B.D."/>
        </authorList>
    </citation>
    <scope>NUCLEOTIDE SEQUENCE [LARGE SCALE GENOMIC DNA]</scope>
    <source>
        <strain evidence="2 3">CBS 114723</strain>
    </source>
</reference>
<evidence type="ECO:0000313" key="3">
    <source>
        <dbReference type="Proteomes" id="UP000222788"/>
    </source>
</evidence>
<feature type="region of interest" description="Disordered" evidence="1">
    <location>
        <begin position="123"/>
        <end position="217"/>
    </location>
</feature>
<gene>
    <name evidence="2" type="ORF">CFIMG_008615RA00001</name>
</gene>
<keyword evidence="3" id="KW-1185">Reference proteome</keyword>
<feature type="compositionally biased region" description="Basic and acidic residues" evidence="1">
    <location>
        <begin position="167"/>
        <end position="182"/>
    </location>
</feature>
<evidence type="ECO:0000313" key="2">
    <source>
        <dbReference type="EMBL" id="PHH51598.1"/>
    </source>
</evidence>
<dbReference type="Proteomes" id="UP000222788">
    <property type="component" value="Unassembled WGS sequence"/>
</dbReference>
<feature type="region of interest" description="Disordered" evidence="1">
    <location>
        <begin position="51"/>
        <end position="101"/>
    </location>
</feature>
<comment type="caution">
    <text evidence="2">The sequence shown here is derived from an EMBL/GenBank/DDBJ whole genome shotgun (WGS) entry which is preliminary data.</text>
</comment>
<accession>A0A2C5WVM3</accession>
<dbReference type="EMBL" id="APWK03000089">
    <property type="protein sequence ID" value="PHH51598.1"/>
    <property type="molecule type" value="Genomic_DNA"/>
</dbReference>
<proteinExistence type="predicted"/>
<evidence type="ECO:0000256" key="1">
    <source>
        <dbReference type="SAM" id="MobiDB-lite"/>
    </source>
</evidence>
<sequence>MSSANMHTQTASLSPRFAAYAVSEPDSSYENKNTTFPQANRPINVHRRLMSPRSAPPLTNYSYPFTNIRRKPSQSSHARNGATHDKIQDRPATDASKAPGVEGCMASTVTIIPTSRLVVREQEPASTASLRGSSPVALEPSSIAEVPKASNSPGGVRSSSSRSSLTHLDEGKAITDPEESKPATRSNAPFSFPFLSEDDATEDDTMVHLGQQESFAK</sequence>